<evidence type="ECO:0000256" key="5">
    <source>
        <dbReference type="ARBA" id="ARBA00022692"/>
    </source>
</evidence>
<dbReference type="OrthoDB" id="554695at2"/>
<keyword evidence="3" id="KW-0813">Transport</keyword>
<feature type="transmembrane region" description="Helical" evidence="8">
    <location>
        <begin position="72"/>
        <end position="93"/>
    </location>
</feature>
<feature type="transmembrane region" description="Helical" evidence="8">
    <location>
        <begin position="131"/>
        <end position="150"/>
    </location>
</feature>
<comment type="similarity">
    <text evidence="2 8">Belongs to the 4-toluene sulfonate uptake permease (TSUP) (TC 2.A.102) family.</text>
</comment>
<evidence type="ECO:0000313" key="12">
    <source>
        <dbReference type="Proteomes" id="UP000182258"/>
    </source>
</evidence>
<evidence type="ECO:0000313" key="11">
    <source>
        <dbReference type="Proteomes" id="UP000033519"/>
    </source>
</evidence>
<keyword evidence="11" id="KW-1185">Reference proteome</keyword>
<evidence type="ECO:0000313" key="10">
    <source>
        <dbReference type="EMBL" id="SFC27622.1"/>
    </source>
</evidence>
<dbReference type="AlphaFoldDB" id="A0A0F5PXU0"/>
<evidence type="ECO:0000256" key="7">
    <source>
        <dbReference type="ARBA" id="ARBA00023136"/>
    </source>
</evidence>
<protein>
    <recommendedName>
        <fullName evidence="8">Probable membrane transporter protein</fullName>
    </recommendedName>
</protein>
<evidence type="ECO:0000256" key="1">
    <source>
        <dbReference type="ARBA" id="ARBA00004651"/>
    </source>
</evidence>
<evidence type="ECO:0000256" key="2">
    <source>
        <dbReference type="ARBA" id="ARBA00009142"/>
    </source>
</evidence>
<evidence type="ECO:0000256" key="8">
    <source>
        <dbReference type="RuleBase" id="RU363041"/>
    </source>
</evidence>
<name>A0A0F5PXU0_9HYPH</name>
<dbReference type="STRING" id="728005.SAMN04488059_103229"/>
<dbReference type="Proteomes" id="UP000033519">
    <property type="component" value="Unassembled WGS sequence"/>
</dbReference>
<feature type="transmembrane region" description="Helical" evidence="8">
    <location>
        <begin position="156"/>
        <end position="175"/>
    </location>
</feature>
<evidence type="ECO:0000256" key="3">
    <source>
        <dbReference type="ARBA" id="ARBA00022448"/>
    </source>
</evidence>
<dbReference type="EMBL" id="FOMB01000003">
    <property type="protein sequence ID" value="SFC27622.1"/>
    <property type="molecule type" value="Genomic_DNA"/>
</dbReference>
<evidence type="ECO:0000313" key="9">
    <source>
        <dbReference type="EMBL" id="KKC33201.1"/>
    </source>
</evidence>
<dbReference type="PATRIC" id="fig|728005.3.peg.4540"/>
<comment type="subcellular location">
    <subcellularLocation>
        <location evidence="1 8">Cell membrane</location>
        <topology evidence="1 8">Multi-pass membrane protein</topology>
    </subcellularLocation>
</comment>
<dbReference type="Pfam" id="PF01925">
    <property type="entry name" value="TauE"/>
    <property type="match status" value="1"/>
</dbReference>
<evidence type="ECO:0000256" key="6">
    <source>
        <dbReference type="ARBA" id="ARBA00022989"/>
    </source>
</evidence>
<feature type="transmembrane region" description="Helical" evidence="8">
    <location>
        <begin position="229"/>
        <end position="247"/>
    </location>
</feature>
<dbReference type="InterPro" id="IPR052017">
    <property type="entry name" value="TSUP"/>
</dbReference>
<dbReference type="EMBL" id="LAPV01000093">
    <property type="protein sequence ID" value="KKC33201.1"/>
    <property type="molecule type" value="Genomic_DNA"/>
</dbReference>
<keyword evidence="5 8" id="KW-0812">Transmembrane</keyword>
<dbReference type="GO" id="GO:0005886">
    <property type="term" value="C:plasma membrane"/>
    <property type="evidence" value="ECO:0007669"/>
    <property type="project" value="UniProtKB-SubCell"/>
</dbReference>
<sequence>MLDPLVLLALAAVGLLAGFVDAIAGGGGMIALPALLSVGLPPVSALATNKLQSVFGTGMAAITYWRRGFVSLKALVPSIALTYAGALIGAVVVKQIDVSLLDVVVPVALIGIAVYFLFAPNLSDADKAARLPFGLFVPLMGFAIGFYDGIFGPGTGSFLTIGFVMLFGLALTRASGNTKILNLVSNLAALTIFIPAGDVVWPAAIAMAVGQVVGGYVGARTGIRYGAKIIRPVVVVVSIALALRLLFFK</sequence>
<feature type="transmembrane region" description="Helical" evidence="8">
    <location>
        <begin position="187"/>
        <end position="209"/>
    </location>
</feature>
<keyword evidence="7 8" id="KW-0472">Membrane</keyword>
<evidence type="ECO:0000256" key="4">
    <source>
        <dbReference type="ARBA" id="ARBA00022475"/>
    </source>
</evidence>
<dbReference type="PANTHER" id="PTHR30269:SF0">
    <property type="entry name" value="MEMBRANE TRANSPORTER PROTEIN YFCA-RELATED"/>
    <property type="match status" value="1"/>
</dbReference>
<dbReference type="InterPro" id="IPR002781">
    <property type="entry name" value="TM_pro_TauE-like"/>
</dbReference>
<reference evidence="10 12" key="2">
    <citation type="submission" date="2016-10" db="EMBL/GenBank/DDBJ databases">
        <authorList>
            <person name="de Groot N.N."/>
        </authorList>
    </citation>
    <scope>NUCLEOTIDE SEQUENCE [LARGE SCALE GENOMIC DNA]</scope>
    <source>
        <strain evidence="10 12">CGMCC 1.10210</strain>
    </source>
</reference>
<reference evidence="9 11" key="1">
    <citation type="submission" date="2015-03" db="EMBL/GenBank/DDBJ databases">
        <authorList>
            <person name="Lepp D."/>
            <person name="Hassan Y.I."/>
            <person name="Li X.-Z."/>
            <person name="Zhou T."/>
        </authorList>
    </citation>
    <scope>NUCLEOTIDE SEQUENCE [LARGE SCALE GENOMIC DNA]</scope>
    <source>
        <strain evidence="9 11">Cr7-05</strain>
    </source>
</reference>
<dbReference type="PANTHER" id="PTHR30269">
    <property type="entry name" value="TRANSMEMBRANE PROTEIN YFCA"/>
    <property type="match status" value="1"/>
</dbReference>
<feature type="transmembrane region" description="Helical" evidence="8">
    <location>
        <begin position="99"/>
        <end position="119"/>
    </location>
</feature>
<proteinExistence type="inferred from homology"/>
<organism evidence="10 12">
    <name type="scientific">Devosia psychrophila</name>
    <dbReference type="NCBI Taxonomy" id="728005"/>
    <lineage>
        <taxon>Bacteria</taxon>
        <taxon>Pseudomonadati</taxon>
        <taxon>Pseudomonadota</taxon>
        <taxon>Alphaproteobacteria</taxon>
        <taxon>Hyphomicrobiales</taxon>
        <taxon>Devosiaceae</taxon>
        <taxon>Devosia</taxon>
    </lineage>
</organism>
<dbReference type="RefSeq" id="WP_046170688.1">
    <property type="nucleotide sequence ID" value="NZ_FOMB01000003.1"/>
</dbReference>
<keyword evidence="4 8" id="KW-1003">Cell membrane</keyword>
<gene>
    <name evidence="10" type="ORF">SAMN04488059_103229</name>
    <name evidence="9" type="ORF">WH91_09115</name>
</gene>
<keyword evidence="6 8" id="KW-1133">Transmembrane helix</keyword>
<dbReference type="Proteomes" id="UP000182258">
    <property type="component" value="Unassembled WGS sequence"/>
</dbReference>
<accession>A0A0F5PXU0</accession>